<organism evidence="1 2">
    <name type="scientific">Eumeta variegata</name>
    <name type="common">Bagworm moth</name>
    <name type="synonym">Eumeta japonica</name>
    <dbReference type="NCBI Taxonomy" id="151549"/>
    <lineage>
        <taxon>Eukaryota</taxon>
        <taxon>Metazoa</taxon>
        <taxon>Ecdysozoa</taxon>
        <taxon>Arthropoda</taxon>
        <taxon>Hexapoda</taxon>
        <taxon>Insecta</taxon>
        <taxon>Pterygota</taxon>
        <taxon>Neoptera</taxon>
        <taxon>Endopterygota</taxon>
        <taxon>Lepidoptera</taxon>
        <taxon>Glossata</taxon>
        <taxon>Ditrysia</taxon>
        <taxon>Tineoidea</taxon>
        <taxon>Psychidae</taxon>
        <taxon>Oiketicinae</taxon>
        <taxon>Eumeta</taxon>
    </lineage>
</organism>
<evidence type="ECO:0000313" key="2">
    <source>
        <dbReference type="Proteomes" id="UP000299102"/>
    </source>
</evidence>
<proteinExistence type="predicted"/>
<evidence type="ECO:0000313" key="1">
    <source>
        <dbReference type="EMBL" id="GBP76123.1"/>
    </source>
</evidence>
<dbReference type="AlphaFoldDB" id="A0A4C1YM19"/>
<dbReference type="Proteomes" id="UP000299102">
    <property type="component" value="Unassembled WGS sequence"/>
</dbReference>
<protein>
    <submittedName>
        <fullName evidence="1">Uncharacterized protein</fullName>
    </submittedName>
</protein>
<sequence>MNKSNYPFFPEVRAAEGPVSGCHMQKSFKHAPRAPRAAPESPCGINRINTKSTVGLRCRNSYKGSVNAAGAGRPMIDHSISAGTRHVSDISEMDWTDTSDTIDFHSSGMKPVFTQGHVYFDGRGVHSLGFGRARSSNKDIPFSRTGGTLAALLDFNQKLRLKLPQCSFDFGVDKEREGSFPSRTSKELKGSFFKLSAYKYNQKQKRYSKRQRDKK</sequence>
<comment type="caution">
    <text evidence="1">The sequence shown here is derived from an EMBL/GenBank/DDBJ whole genome shotgun (WGS) entry which is preliminary data.</text>
</comment>
<keyword evidence="2" id="KW-1185">Reference proteome</keyword>
<dbReference type="EMBL" id="BGZK01001277">
    <property type="protein sequence ID" value="GBP76123.1"/>
    <property type="molecule type" value="Genomic_DNA"/>
</dbReference>
<gene>
    <name evidence="1" type="ORF">EVAR_52863_1</name>
</gene>
<reference evidence="1 2" key="1">
    <citation type="journal article" date="2019" name="Commun. Biol.">
        <title>The bagworm genome reveals a unique fibroin gene that provides high tensile strength.</title>
        <authorList>
            <person name="Kono N."/>
            <person name="Nakamura H."/>
            <person name="Ohtoshi R."/>
            <person name="Tomita M."/>
            <person name="Numata K."/>
            <person name="Arakawa K."/>
        </authorList>
    </citation>
    <scope>NUCLEOTIDE SEQUENCE [LARGE SCALE GENOMIC DNA]</scope>
</reference>
<name>A0A4C1YM19_EUMVA</name>
<accession>A0A4C1YM19</accession>